<dbReference type="Pfam" id="PF14278">
    <property type="entry name" value="TetR_C_8"/>
    <property type="match status" value="1"/>
</dbReference>
<reference evidence="4 5" key="1">
    <citation type="submission" date="2020-08" db="EMBL/GenBank/DDBJ databases">
        <title>Draft genome sequencing of an Anaerocolumna strain isolated from anoxic soil subjected to BSD treatment.</title>
        <authorList>
            <person name="Uek A."/>
            <person name="Tonouchi A."/>
        </authorList>
    </citation>
    <scope>NUCLEOTIDE SEQUENCE [LARGE SCALE GENOMIC DNA]</scope>
    <source>
        <strain evidence="4 5">CTTW</strain>
    </source>
</reference>
<feature type="domain" description="HTH tetR-type" evidence="3">
    <location>
        <begin position="10"/>
        <end position="70"/>
    </location>
</feature>
<dbReference type="AlphaFoldDB" id="A0A7I8DH71"/>
<dbReference type="GO" id="GO:0003677">
    <property type="term" value="F:DNA binding"/>
    <property type="evidence" value="ECO:0007669"/>
    <property type="project" value="UniProtKB-UniRule"/>
</dbReference>
<dbReference type="InterPro" id="IPR001647">
    <property type="entry name" value="HTH_TetR"/>
</dbReference>
<keyword evidence="5" id="KW-1185">Reference proteome</keyword>
<dbReference type="Gene3D" id="1.10.357.10">
    <property type="entry name" value="Tetracycline Repressor, domain 2"/>
    <property type="match status" value="1"/>
</dbReference>
<dbReference type="RefSeq" id="WP_185257504.1">
    <property type="nucleotide sequence ID" value="NZ_AP023368.1"/>
</dbReference>
<dbReference type="PROSITE" id="PS50977">
    <property type="entry name" value="HTH_TETR_2"/>
    <property type="match status" value="1"/>
</dbReference>
<evidence type="ECO:0000259" key="3">
    <source>
        <dbReference type="PROSITE" id="PS50977"/>
    </source>
</evidence>
<evidence type="ECO:0000256" key="1">
    <source>
        <dbReference type="ARBA" id="ARBA00023125"/>
    </source>
</evidence>
<evidence type="ECO:0000313" key="4">
    <source>
        <dbReference type="EMBL" id="BCJ97037.1"/>
    </source>
</evidence>
<dbReference type="KEGG" id="acht:bsdcttw_00780"/>
<feature type="DNA-binding region" description="H-T-H motif" evidence="2">
    <location>
        <begin position="33"/>
        <end position="52"/>
    </location>
</feature>
<gene>
    <name evidence="4" type="ORF">bsdcttw_00780</name>
</gene>
<dbReference type="InterPro" id="IPR039532">
    <property type="entry name" value="TetR_C_Firmicutes"/>
</dbReference>
<proteinExistence type="predicted"/>
<dbReference type="EMBL" id="AP023368">
    <property type="protein sequence ID" value="BCJ97037.1"/>
    <property type="molecule type" value="Genomic_DNA"/>
</dbReference>
<dbReference type="InterPro" id="IPR050624">
    <property type="entry name" value="HTH-type_Tx_Regulator"/>
</dbReference>
<dbReference type="Proteomes" id="UP000515703">
    <property type="component" value="Chromosome"/>
</dbReference>
<protein>
    <submittedName>
        <fullName evidence="4">TetR family transcriptional regulator</fullName>
    </submittedName>
</protein>
<accession>A0A7I8DH71</accession>
<dbReference type="SUPFAM" id="SSF46689">
    <property type="entry name" value="Homeodomain-like"/>
    <property type="match status" value="1"/>
</dbReference>
<evidence type="ECO:0000313" key="5">
    <source>
        <dbReference type="Proteomes" id="UP000515703"/>
    </source>
</evidence>
<dbReference type="PANTHER" id="PTHR43479">
    <property type="entry name" value="ACREF/ENVCD OPERON REPRESSOR-RELATED"/>
    <property type="match status" value="1"/>
</dbReference>
<sequence length="200" mass="22812">MDKKADLRVIRTRHMIKTAFLELMEEVGFTKVTVEGITRKAFISRNTFYLHYTDKYDLLNSLEEDVLLGLKEIVKDMPFEIMKNKGLADGKPISALSKVYRYVSDNARFFSLMINDNGDPSFLHKLSETIRTIINNSIEGELKIPQRYMIAIIVGIQTSIIGEWLRSGMKETPEEMAELIASILESAPKNLLKAVEIIPL</sequence>
<dbReference type="InterPro" id="IPR009057">
    <property type="entry name" value="Homeodomain-like_sf"/>
</dbReference>
<dbReference type="PANTHER" id="PTHR43479:SF7">
    <property type="entry name" value="TETR-FAMILY TRANSCRIPTIONAL REGULATOR"/>
    <property type="match status" value="1"/>
</dbReference>
<organism evidence="4 5">
    <name type="scientific">Anaerocolumna chitinilytica</name>
    <dbReference type="NCBI Taxonomy" id="1727145"/>
    <lineage>
        <taxon>Bacteria</taxon>
        <taxon>Bacillati</taxon>
        <taxon>Bacillota</taxon>
        <taxon>Clostridia</taxon>
        <taxon>Lachnospirales</taxon>
        <taxon>Lachnospiraceae</taxon>
        <taxon>Anaerocolumna</taxon>
    </lineage>
</organism>
<name>A0A7I8DH71_9FIRM</name>
<dbReference type="Pfam" id="PF00440">
    <property type="entry name" value="TetR_N"/>
    <property type="match status" value="1"/>
</dbReference>
<reference evidence="4 5" key="2">
    <citation type="submission" date="2020-08" db="EMBL/GenBank/DDBJ databases">
        <authorList>
            <person name="Ueki A."/>
            <person name="Tonouchi A."/>
        </authorList>
    </citation>
    <scope>NUCLEOTIDE SEQUENCE [LARGE SCALE GENOMIC DNA]</scope>
    <source>
        <strain evidence="4 5">CTTW</strain>
    </source>
</reference>
<keyword evidence="1 2" id="KW-0238">DNA-binding</keyword>
<evidence type="ECO:0000256" key="2">
    <source>
        <dbReference type="PROSITE-ProRule" id="PRU00335"/>
    </source>
</evidence>